<dbReference type="AlphaFoldDB" id="A0A7I4EMS7"/>
<organism evidence="1 2">
    <name type="scientific">Physcomitrium patens</name>
    <name type="common">Spreading-leaved earth moss</name>
    <name type="synonym">Physcomitrella patens</name>
    <dbReference type="NCBI Taxonomy" id="3218"/>
    <lineage>
        <taxon>Eukaryota</taxon>
        <taxon>Viridiplantae</taxon>
        <taxon>Streptophyta</taxon>
        <taxon>Embryophyta</taxon>
        <taxon>Bryophyta</taxon>
        <taxon>Bryophytina</taxon>
        <taxon>Bryopsida</taxon>
        <taxon>Funariidae</taxon>
        <taxon>Funariales</taxon>
        <taxon>Funariaceae</taxon>
        <taxon>Physcomitrium</taxon>
    </lineage>
</organism>
<sequence>MMLKELAKYSPCCVSRVEWRLKPTLEPISEKRQVKVCDRRRASACSSIYRGQVGGEESSCPSSAKNRRLKCLSSPLVKLKDAVVELMVSPKGAKSPHAMGMTMGALVDFGGYEDFSSLLRSSNRKVNDSQA</sequence>
<dbReference type="Gramene" id="Pp3c9_9380V3.2">
    <property type="protein sequence ID" value="Pp3c9_9380V3.2"/>
    <property type="gene ID" value="Pp3c9_9380"/>
</dbReference>
<name>A0A7I4EMS7_PHYPA</name>
<reference evidence="1 2" key="2">
    <citation type="journal article" date="2018" name="Plant J.">
        <title>The Physcomitrella patens chromosome-scale assembly reveals moss genome structure and evolution.</title>
        <authorList>
            <person name="Lang D."/>
            <person name="Ullrich K.K."/>
            <person name="Murat F."/>
            <person name="Fuchs J."/>
            <person name="Jenkins J."/>
            <person name="Haas F.B."/>
            <person name="Piednoel M."/>
            <person name="Gundlach H."/>
            <person name="Van Bel M."/>
            <person name="Meyberg R."/>
            <person name="Vives C."/>
            <person name="Morata J."/>
            <person name="Symeonidi A."/>
            <person name="Hiss M."/>
            <person name="Muchero W."/>
            <person name="Kamisugi Y."/>
            <person name="Saleh O."/>
            <person name="Blanc G."/>
            <person name="Decker E.L."/>
            <person name="van Gessel N."/>
            <person name="Grimwood J."/>
            <person name="Hayes R.D."/>
            <person name="Graham S.W."/>
            <person name="Gunter L.E."/>
            <person name="McDaniel S.F."/>
            <person name="Hoernstein S.N.W."/>
            <person name="Larsson A."/>
            <person name="Li F.W."/>
            <person name="Perroud P.F."/>
            <person name="Phillips J."/>
            <person name="Ranjan P."/>
            <person name="Rokshar D.S."/>
            <person name="Rothfels C.J."/>
            <person name="Schneider L."/>
            <person name="Shu S."/>
            <person name="Stevenson D.W."/>
            <person name="Thummler F."/>
            <person name="Tillich M."/>
            <person name="Villarreal Aguilar J.C."/>
            <person name="Widiez T."/>
            <person name="Wong G.K."/>
            <person name="Wymore A."/>
            <person name="Zhang Y."/>
            <person name="Zimmer A.D."/>
            <person name="Quatrano R.S."/>
            <person name="Mayer K.F.X."/>
            <person name="Goodstein D."/>
            <person name="Casacuberta J.M."/>
            <person name="Vandepoele K."/>
            <person name="Reski R."/>
            <person name="Cuming A.C."/>
            <person name="Tuskan G.A."/>
            <person name="Maumus F."/>
            <person name="Salse J."/>
            <person name="Schmutz J."/>
            <person name="Rensing S.A."/>
        </authorList>
    </citation>
    <scope>NUCLEOTIDE SEQUENCE [LARGE SCALE GENOMIC DNA]</scope>
    <source>
        <strain evidence="1 2">cv. Gransden 2004</strain>
    </source>
</reference>
<protein>
    <submittedName>
        <fullName evidence="1">Uncharacterized protein</fullName>
    </submittedName>
</protein>
<evidence type="ECO:0000313" key="2">
    <source>
        <dbReference type="Proteomes" id="UP000006727"/>
    </source>
</evidence>
<dbReference type="EnsemblPlants" id="Pp3c9_9380V3.2">
    <property type="protein sequence ID" value="Pp3c9_9380V3.2"/>
    <property type="gene ID" value="Pp3c9_9380"/>
</dbReference>
<keyword evidence="2" id="KW-1185">Reference proteome</keyword>
<reference evidence="1 2" key="1">
    <citation type="journal article" date="2008" name="Science">
        <title>The Physcomitrella genome reveals evolutionary insights into the conquest of land by plants.</title>
        <authorList>
            <person name="Rensing S."/>
            <person name="Lang D."/>
            <person name="Zimmer A."/>
            <person name="Terry A."/>
            <person name="Salamov A."/>
            <person name="Shapiro H."/>
            <person name="Nishiyama T."/>
            <person name="Perroud P.-F."/>
            <person name="Lindquist E."/>
            <person name="Kamisugi Y."/>
            <person name="Tanahashi T."/>
            <person name="Sakakibara K."/>
            <person name="Fujita T."/>
            <person name="Oishi K."/>
            <person name="Shin-I T."/>
            <person name="Kuroki Y."/>
            <person name="Toyoda A."/>
            <person name="Suzuki Y."/>
            <person name="Hashimoto A."/>
            <person name="Yamaguchi K."/>
            <person name="Sugano A."/>
            <person name="Kohara Y."/>
            <person name="Fujiyama A."/>
            <person name="Anterola A."/>
            <person name="Aoki S."/>
            <person name="Ashton N."/>
            <person name="Barbazuk W.B."/>
            <person name="Barker E."/>
            <person name="Bennetzen J."/>
            <person name="Bezanilla M."/>
            <person name="Blankenship R."/>
            <person name="Cho S.H."/>
            <person name="Dutcher S."/>
            <person name="Estelle M."/>
            <person name="Fawcett J.A."/>
            <person name="Gundlach H."/>
            <person name="Hanada K."/>
            <person name="Heyl A."/>
            <person name="Hicks K.A."/>
            <person name="Hugh J."/>
            <person name="Lohr M."/>
            <person name="Mayer K."/>
            <person name="Melkozernov A."/>
            <person name="Murata T."/>
            <person name="Nelson D."/>
            <person name="Pils B."/>
            <person name="Prigge M."/>
            <person name="Reiss B."/>
            <person name="Renner T."/>
            <person name="Rombauts S."/>
            <person name="Rushton P."/>
            <person name="Sanderfoot A."/>
            <person name="Schween G."/>
            <person name="Shiu S.-H."/>
            <person name="Stueber K."/>
            <person name="Theodoulou F.L."/>
            <person name="Tu H."/>
            <person name="Van de Peer Y."/>
            <person name="Verrier P.J."/>
            <person name="Waters E."/>
            <person name="Wood A."/>
            <person name="Yang L."/>
            <person name="Cove D."/>
            <person name="Cuming A."/>
            <person name="Hasebe M."/>
            <person name="Lucas S."/>
            <person name="Mishler D.B."/>
            <person name="Reski R."/>
            <person name="Grigoriev I."/>
            <person name="Quatrano R.S."/>
            <person name="Boore J.L."/>
        </authorList>
    </citation>
    <scope>NUCLEOTIDE SEQUENCE [LARGE SCALE GENOMIC DNA]</scope>
    <source>
        <strain evidence="1 2">cv. Gransden 2004</strain>
    </source>
</reference>
<evidence type="ECO:0000313" key="1">
    <source>
        <dbReference type="EnsemblPlants" id="Pp3c9_9380V3.2"/>
    </source>
</evidence>
<dbReference type="Proteomes" id="UP000006727">
    <property type="component" value="Chromosome 9"/>
</dbReference>
<reference evidence="1" key="3">
    <citation type="submission" date="2020-12" db="UniProtKB">
        <authorList>
            <consortium name="EnsemblPlants"/>
        </authorList>
    </citation>
    <scope>IDENTIFICATION</scope>
</reference>
<dbReference type="EMBL" id="ABEU02000009">
    <property type="status" value="NOT_ANNOTATED_CDS"/>
    <property type="molecule type" value="Genomic_DNA"/>
</dbReference>
<proteinExistence type="predicted"/>
<accession>A0A7I4EMS7</accession>
<dbReference type="InParanoid" id="A0A7I4EMS7"/>